<keyword evidence="2" id="KW-1185">Reference proteome</keyword>
<protein>
    <submittedName>
        <fullName evidence="1">Uncharacterized protein</fullName>
    </submittedName>
</protein>
<gene>
    <name evidence="1" type="ORF">ACZ87_00527</name>
</gene>
<name>A0A328TV64_9GAMM</name>
<proteinExistence type="predicted"/>
<feature type="non-terminal residue" evidence="1">
    <location>
        <position position="40"/>
    </location>
</feature>
<comment type="caution">
    <text evidence="1">The sequence shown here is derived from an EMBL/GenBank/DDBJ whole genome shotgun (WGS) entry which is preliminary data.</text>
</comment>
<dbReference type="EMBL" id="LJAM02000020">
    <property type="protein sequence ID" value="RAP72645.1"/>
    <property type="molecule type" value="Genomic_DNA"/>
</dbReference>
<accession>A0A328TV64</accession>
<organism evidence="1 2">
    <name type="scientific">Candidatus Erwinia dacicola</name>
    <dbReference type="NCBI Taxonomy" id="252393"/>
    <lineage>
        <taxon>Bacteria</taxon>
        <taxon>Pseudomonadati</taxon>
        <taxon>Pseudomonadota</taxon>
        <taxon>Gammaproteobacteria</taxon>
        <taxon>Enterobacterales</taxon>
        <taxon>Erwiniaceae</taxon>
        <taxon>Erwinia</taxon>
    </lineage>
</organism>
<evidence type="ECO:0000313" key="2">
    <source>
        <dbReference type="Proteomes" id="UP000244334"/>
    </source>
</evidence>
<evidence type="ECO:0000313" key="1">
    <source>
        <dbReference type="EMBL" id="RAP72645.1"/>
    </source>
</evidence>
<dbReference type="AlphaFoldDB" id="A0A328TV64"/>
<sequence length="40" mass="4000">MGRRSASVAANAHSAGATGEYAFNGESGPLADAVAVFFEI</sequence>
<reference evidence="1" key="1">
    <citation type="submission" date="2018-04" db="EMBL/GenBank/DDBJ databases">
        <title>Genomes of the Obligate Erwinia dacicola and Facultative Enterobacter sp. OLF Endosymbionts of the Olive Fruit fly, Bactrocera oleae.</title>
        <authorList>
            <person name="Estes A.M."/>
            <person name="Hearn D.J."/>
            <person name="Agarwal S."/>
            <person name="Pierson E.A."/>
            <person name="Dunning-Hotopp J.C."/>
        </authorList>
    </citation>
    <scope>NUCLEOTIDE SEQUENCE [LARGE SCALE GENOMIC DNA]</scope>
    <source>
        <strain evidence="1">Oroville</strain>
    </source>
</reference>
<dbReference type="Proteomes" id="UP000244334">
    <property type="component" value="Unassembled WGS sequence"/>
</dbReference>